<dbReference type="Proteomes" id="UP000002072">
    <property type="component" value="Chromosome"/>
</dbReference>
<keyword evidence="3" id="KW-1185">Reference proteome</keyword>
<accession>D1AX01</accession>
<keyword evidence="1" id="KW-1133">Transmembrane helix</keyword>
<proteinExistence type="predicted"/>
<sequence>MGVVKLKSFFFILIGIIINKGGLYFLIKVNNIMKKLLSSMILIWGGLISFSNNITGPRHRIEISAGFINDRQNATMGNNIFISNSISYIPEWKIQVNKKFDVTFGPKVVLNFSNFITVSNGTAKAASSSNNANPVTITPSLILGGELDFNYSVKENLKIYTGLEVGTGIGFQISTVGSNVQNPEFRTSSKIALGVKINEKYNIAIYTADIKGLLGLEAGYTF</sequence>
<dbReference type="KEGG" id="smf:Smon_0343"/>
<evidence type="ECO:0000313" key="2">
    <source>
        <dbReference type="EMBL" id="ACZ00827.1"/>
    </source>
</evidence>
<keyword evidence="1" id="KW-0472">Membrane</keyword>
<keyword evidence="1" id="KW-0812">Transmembrane</keyword>
<reference evidence="2 3" key="1">
    <citation type="journal article" date="2009" name="Stand. Genomic Sci.">
        <title>Complete genome sequence of Streptobacillus moniliformis type strain (9901T).</title>
        <authorList>
            <person name="Nolan M."/>
            <person name="Gronow S."/>
            <person name="Lapidus A."/>
            <person name="Ivanova N."/>
            <person name="Copeland A."/>
            <person name="Lucas S."/>
            <person name="Del Rio T.G."/>
            <person name="Chen F."/>
            <person name="Tice H."/>
            <person name="Pitluck S."/>
            <person name="Cheng J.F."/>
            <person name="Sims D."/>
            <person name="Meincke L."/>
            <person name="Bruce D."/>
            <person name="Goodwin L."/>
            <person name="Brettin T."/>
            <person name="Han C."/>
            <person name="Detter J.C."/>
            <person name="Ovchinikova G."/>
            <person name="Pati A."/>
            <person name="Mavromatis K."/>
            <person name="Mikhailova N."/>
            <person name="Chen A."/>
            <person name="Palaniappan K."/>
            <person name="Land M."/>
            <person name="Hauser L."/>
            <person name="Chang Y.J."/>
            <person name="Jeffries C.D."/>
            <person name="Rohde M."/>
            <person name="Sproer C."/>
            <person name="Goker M."/>
            <person name="Bristow J."/>
            <person name="Eisen J.A."/>
            <person name="Markowitz V."/>
            <person name="Hugenholtz P."/>
            <person name="Kyrpides N.C."/>
            <person name="Klenk H.P."/>
            <person name="Chain P."/>
        </authorList>
    </citation>
    <scope>NUCLEOTIDE SEQUENCE [LARGE SCALE GENOMIC DNA]</scope>
    <source>
        <strain evidence="3">ATCC 14647 / DSM 12112 / NCTC 10651 / 9901</strain>
    </source>
</reference>
<evidence type="ECO:0000313" key="3">
    <source>
        <dbReference type="Proteomes" id="UP000002072"/>
    </source>
</evidence>
<protein>
    <recommendedName>
        <fullName evidence="4">Outer membrane protein beta-barrel domain-containing protein</fullName>
    </recommendedName>
</protein>
<name>D1AX01_STRM9</name>
<feature type="transmembrane region" description="Helical" evidence="1">
    <location>
        <begin position="6"/>
        <end position="27"/>
    </location>
</feature>
<dbReference type="AlphaFoldDB" id="D1AX01"/>
<organism evidence="2 3">
    <name type="scientific">Streptobacillus moniliformis (strain ATCC 14647 / DSM 12112 / NCTC 10651 / 9901)</name>
    <dbReference type="NCBI Taxonomy" id="519441"/>
    <lineage>
        <taxon>Bacteria</taxon>
        <taxon>Fusobacteriati</taxon>
        <taxon>Fusobacteriota</taxon>
        <taxon>Fusobacteriia</taxon>
        <taxon>Fusobacteriales</taxon>
        <taxon>Leptotrichiaceae</taxon>
        <taxon>Streptobacillus</taxon>
    </lineage>
</organism>
<evidence type="ECO:0008006" key="4">
    <source>
        <dbReference type="Google" id="ProtNLM"/>
    </source>
</evidence>
<dbReference type="EMBL" id="CP001779">
    <property type="protein sequence ID" value="ACZ00827.1"/>
    <property type="molecule type" value="Genomic_DNA"/>
</dbReference>
<dbReference type="STRING" id="519441.Smon_0343"/>
<dbReference type="HOGENOM" id="CLU_094978_1_0_0"/>
<evidence type="ECO:0000256" key="1">
    <source>
        <dbReference type="SAM" id="Phobius"/>
    </source>
</evidence>
<gene>
    <name evidence="2" type="ordered locus">Smon_0343</name>
</gene>